<gene>
    <name evidence="8" type="ORF">PHYPA_030855</name>
</gene>
<organism evidence="8">
    <name type="scientific">Physcomitrium patens</name>
    <name type="common">Spreading-leaved earth moss</name>
    <name type="synonym">Physcomitrella patens</name>
    <dbReference type="NCBI Taxonomy" id="3218"/>
    <lineage>
        <taxon>Eukaryota</taxon>
        <taxon>Viridiplantae</taxon>
        <taxon>Streptophyta</taxon>
        <taxon>Embryophyta</taxon>
        <taxon>Bryophyta</taxon>
        <taxon>Bryophytina</taxon>
        <taxon>Bryopsida</taxon>
        <taxon>Funariidae</taxon>
        <taxon>Funariales</taxon>
        <taxon>Funariaceae</taxon>
        <taxon>Physcomitrium</taxon>
    </lineage>
</organism>
<reference evidence="8 10" key="2">
    <citation type="journal article" date="2018" name="Plant J.">
        <title>The Physcomitrella patens chromosome-scale assembly reveals moss genome structure and evolution.</title>
        <authorList>
            <person name="Lang D."/>
            <person name="Ullrich K.K."/>
            <person name="Murat F."/>
            <person name="Fuchs J."/>
            <person name="Jenkins J."/>
            <person name="Haas F.B."/>
            <person name="Piednoel M."/>
            <person name="Gundlach H."/>
            <person name="Van Bel M."/>
            <person name="Meyberg R."/>
            <person name="Vives C."/>
            <person name="Morata J."/>
            <person name="Symeonidi A."/>
            <person name="Hiss M."/>
            <person name="Muchero W."/>
            <person name="Kamisugi Y."/>
            <person name="Saleh O."/>
            <person name="Blanc G."/>
            <person name="Decker E.L."/>
            <person name="van Gessel N."/>
            <person name="Grimwood J."/>
            <person name="Hayes R.D."/>
            <person name="Graham S.W."/>
            <person name="Gunter L.E."/>
            <person name="McDaniel S.F."/>
            <person name="Hoernstein S.N.W."/>
            <person name="Larsson A."/>
            <person name="Li F.W."/>
            <person name="Perroud P.F."/>
            <person name="Phillips J."/>
            <person name="Ranjan P."/>
            <person name="Rokshar D.S."/>
            <person name="Rothfels C.J."/>
            <person name="Schneider L."/>
            <person name="Shu S."/>
            <person name="Stevenson D.W."/>
            <person name="Thummler F."/>
            <person name="Tillich M."/>
            <person name="Villarreal Aguilar J.C."/>
            <person name="Widiez T."/>
            <person name="Wong G.K."/>
            <person name="Wymore A."/>
            <person name="Zhang Y."/>
            <person name="Zimmer A.D."/>
            <person name="Quatrano R.S."/>
            <person name="Mayer K.F.X."/>
            <person name="Goodstein D."/>
            <person name="Casacuberta J.M."/>
            <person name="Vandepoele K."/>
            <person name="Reski R."/>
            <person name="Cuming A.C."/>
            <person name="Tuskan G.A."/>
            <person name="Maumus F."/>
            <person name="Salse J."/>
            <person name="Schmutz J."/>
            <person name="Rensing S.A."/>
        </authorList>
    </citation>
    <scope>NUCLEOTIDE SEQUENCE [LARGE SCALE GENOMIC DNA]</scope>
    <source>
        <strain evidence="9 10">cv. Gransden 2004</strain>
    </source>
</reference>
<sequence length="380" mass="40275">MAVLPKLLVFVWVSTIALSVLAFQQTQPELPIVISTWAFVDAVRAAAQHVIKEGGSAVNAVVRGCTVCEVLQCDGSVGYGGSPDEAGETTLDAMVMDGTAMDVGAVGALRSVKRAIETARLVMEHTEHTLLVGSQASAFSLSLGLPGPTNLSTDDSLQAWSQWEKGGCQPNFWRDVIPDSTSACGPYKVSALMSGQGDRSRVGGGISGKHRKSSFSKATGYGNHDTISMAVIDRVRIFFNFVFIECSDACCGLILHQVSVDSDACFDDLLVGDGAIVGASAYADDDVGACGATGDGDVMMRFLPCYQVVESMRQGMTPEEAAKDSIARIRRKFPAFIGAVFAMNKYGVHAGACHGWIFQYTVQDSAMADAVVFTVKPDVL</sequence>
<dbReference type="OMA" id="YKPIINI"/>
<dbReference type="EnsemblPlants" id="Pp3c27_3290V3.5">
    <property type="protein sequence ID" value="Pp3c27_3290V3.5"/>
    <property type="gene ID" value="Pp3c27_3290"/>
</dbReference>
<comment type="subunit">
    <text evidence="2">Heterotetramer of two alpha and two beta chains arranged as a dimer of alpha/beta heterodimers.</text>
</comment>
<dbReference type="InterPro" id="IPR000246">
    <property type="entry name" value="Peptidase_T2"/>
</dbReference>
<dbReference type="Gramene" id="Pp3c27_3290V3.5">
    <property type="protein sequence ID" value="Pp3c27_3290V3.5"/>
    <property type="gene ID" value="Pp3c27_3290"/>
</dbReference>
<dbReference type="PANTHER" id="PTHR10188">
    <property type="entry name" value="L-ASPARAGINASE"/>
    <property type="match status" value="1"/>
</dbReference>
<evidence type="ECO:0000256" key="6">
    <source>
        <dbReference type="PIRSR" id="PIRSR600246-3"/>
    </source>
</evidence>
<dbReference type="Proteomes" id="UP000006727">
    <property type="component" value="Chromosome 27"/>
</dbReference>
<dbReference type="Gene3D" id="3.60.20.30">
    <property type="entry name" value="(Glycosyl)asparaginase"/>
    <property type="match status" value="1"/>
</dbReference>
<dbReference type="AlphaFoldDB" id="A0A2K1IAH6"/>
<proteinExistence type="predicted"/>
<dbReference type="EnsemblPlants" id="Pp3c27_3290V3.1">
    <property type="protein sequence ID" value="Pp3c27_3290V3.1"/>
    <property type="gene ID" value="Pp3c27_3290"/>
</dbReference>
<dbReference type="SUPFAM" id="SSF56235">
    <property type="entry name" value="N-terminal nucleophile aminohydrolases (Ntn hydrolases)"/>
    <property type="match status" value="2"/>
</dbReference>
<dbReference type="Gramene" id="Pp3c27_3290V3.1">
    <property type="protein sequence ID" value="Pp3c27_3290V3.1"/>
    <property type="gene ID" value="Pp3c27_3290"/>
</dbReference>
<evidence type="ECO:0000256" key="4">
    <source>
        <dbReference type="ARBA" id="ARBA00022813"/>
    </source>
</evidence>
<feature type="site" description="Cleavage; by autolysis" evidence="6">
    <location>
        <begin position="225"/>
        <end position="226"/>
    </location>
</feature>
<dbReference type="InterPro" id="IPR029055">
    <property type="entry name" value="Ntn_hydrolases_N"/>
</dbReference>
<keyword evidence="7" id="KW-0732">Signal</keyword>
<dbReference type="PANTHER" id="PTHR10188:SF6">
    <property type="entry name" value="N(4)-(BETA-N-ACETYLGLUCOSAMINYL)-L-ASPARAGINASE"/>
    <property type="match status" value="1"/>
</dbReference>
<evidence type="ECO:0000256" key="1">
    <source>
        <dbReference type="ARBA" id="ARBA00000306"/>
    </source>
</evidence>
<accession>A0A2K1IAH6</accession>
<evidence type="ECO:0000313" key="10">
    <source>
        <dbReference type="Proteomes" id="UP000006727"/>
    </source>
</evidence>
<evidence type="ECO:0000256" key="7">
    <source>
        <dbReference type="SAM" id="SignalP"/>
    </source>
</evidence>
<name>A0A2K1IAH6_PHYPA</name>
<feature type="chain" id="PRO_5036042673" description="beta-aspartyl-peptidase" evidence="7">
    <location>
        <begin position="23"/>
        <end position="380"/>
    </location>
</feature>
<dbReference type="FunCoup" id="A0A2K1IAH6">
    <property type="interactions" value="1103"/>
</dbReference>
<dbReference type="PaxDb" id="3218-PP1S54_262V6.1"/>
<dbReference type="Pfam" id="PF01112">
    <property type="entry name" value="Asparaginase_2"/>
    <property type="match status" value="2"/>
</dbReference>
<keyword evidence="4" id="KW-0068">Autocatalytic cleavage</keyword>
<evidence type="ECO:0000313" key="8">
    <source>
        <dbReference type="EMBL" id="PNR26281.1"/>
    </source>
</evidence>
<comment type="catalytic activity">
    <reaction evidence="1">
        <text>Cleavage of a beta-linked Asp residue from the N-terminus of a polypeptide.</text>
        <dbReference type="EC" id="3.4.19.5"/>
    </reaction>
</comment>
<dbReference type="GO" id="GO:0008798">
    <property type="term" value="F:beta-aspartyl-peptidase activity"/>
    <property type="evidence" value="ECO:0007669"/>
    <property type="project" value="UniProtKB-EC"/>
</dbReference>
<reference evidence="9" key="3">
    <citation type="submission" date="2020-12" db="UniProtKB">
        <authorList>
            <consortium name="EnsemblPlants"/>
        </authorList>
    </citation>
    <scope>IDENTIFICATION</scope>
</reference>
<feature type="active site" description="Nucleophile" evidence="5">
    <location>
        <position position="226"/>
    </location>
</feature>
<feature type="signal peptide" evidence="7">
    <location>
        <begin position="1"/>
        <end position="22"/>
    </location>
</feature>
<evidence type="ECO:0000256" key="2">
    <source>
        <dbReference type="ARBA" id="ARBA00011601"/>
    </source>
</evidence>
<dbReference type="GO" id="GO:0005737">
    <property type="term" value="C:cytoplasm"/>
    <property type="evidence" value="ECO:0000318"/>
    <property type="project" value="GO_Central"/>
</dbReference>
<dbReference type="EMBL" id="ABEU02000027">
    <property type="protein sequence ID" value="PNR26281.1"/>
    <property type="molecule type" value="Genomic_DNA"/>
</dbReference>
<dbReference type="EC" id="3.4.19.5" evidence="3"/>
<protein>
    <recommendedName>
        <fullName evidence="3">beta-aspartyl-peptidase</fullName>
        <ecNumber evidence="3">3.4.19.5</ecNumber>
    </recommendedName>
</protein>
<dbReference type="STRING" id="3218.A0A2K1IAH6"/>
<evidence type="ECO:0000256" key="5">
    <source>
        <dbReference type="PIRSR" id="PIRSR600246-1"/>
    </source>
</evidence>
<evidence type="ECO:0000313" key="9">
    <source>
        <dbReference type="EnsemblPlants" id="Pp3c27_3290V3.1"/>
    </source>
</evidence>
<dbReference type="CDD" id="cd04513">
    <property type="entry name" value="Glycosylasparaginase"/>
    <property type="match status" value="1"/>
</dbReference>
<keyword evidence="10" id="KW-1185">Reference proteome</keyword>
<dbReference type="InParanoid" id="A0A2K1IAH6"/>
<evidence type="ECO:0000256" key="3">
    <source>
        <dbReference type="ARBA" id="ARBA00012879"/>
    </source>
</evidence>
<dbReference type="GO" id="GO:0003948">
    <property type="term" value="F:N4-(beta-N-acetylglucosaminyl)-L-asparaginase activity"/>
    <property type="evidence" value="ECO:0000318"/>
    <property type="project" value="GO_Central"/>
</dbReference>
<reference evidence="8 10" key="1">
    <citation type="journal article" date="2008" name="Science">
        <title>The Physcomitrella genome reveals evolutionary insights into the conquest of land by plants.</title>
        <authorList>
            <person name="Rensing S."/>
            <person name="Lang D."/>
            <person name="Zimmer A."/>
            <person name="Terry A."/>
            <person name="Salamov A."/>
            <person name="Shapiro H."/>
            <person name="Nishiyama T."/>
            <person name="Perroud P.-F."/>
            <person name="Lindquist E."/>
            <person name="Kamisugi Y."/>
            <person name="Tanahashi T."/>
            <person name="Sakakibara K."/>
            <person name="Fujita T."/>
            <person name="Oishi K."/>
            <person name="Shin-I T."/>
            <person name="Kuroki Y."/>
            <person name="Toyoda A."/>
            <person name="Suzuki Y."/>
            <person name="Hashimoto A."/>
            <person name="Yamaguchi K."/>
            <person name="Sugano A."/>
            <person name="Kohara Y."/>
            <person name="Fujiyama A."/>
            <person name="Anterola A."/>
            <person name="Aoki S."/>
            <person name="Ashton N."/>
            <person name="Barbazuk W.B."/>
            <person name="Barker E."/>
            <person name="Bennetzen J."/>
            <person name="Bezanilla M."/>
            <person name="Blankenship R."/>
            <person name="Cho S.H."/>
            <person name="Dutcher S."/>
            <person name="Estelle M."/>
            <person name="Fawcett J.A."/>
            <person name="Gundlach H."/>
            <person name="Hanada K."/>
            <person name="Heyl A."/>
            <person name="Hicks K.A."/>
            <person name="Hugh J."/>
            <person name="Lohr M."/>
            <person name="Mayer K."/>
            <person name="Melkozernov A."/>
            <person name="Murata T."/>
            <person name="Nelson D."/>
            <person name="Pils B."/>
            <person name="Prigge M."/>
            <person name="Reiss B."/>
            <person name="Renner T."/>
            <person name="Rombauts S."/>
            <person name="Rushton P."/>
            <person name="Sanderfoot A."/>
            <person name="Schween G."/>
            <person name="Shiu S.-H."/>
            <person name="Stueber K."/>
            <person name="Theodoulou F.L."/>
            <person name="Tu H."/>
            <person name="Van de Peer Y."/>
            <person name="Verrier P.J."/>
            <person name="Waters E."/>
            <person name="Wood A."/>
            <person name="Yang L."/>
            <person name="Cove D."/>
            <person name="Cuming A."/>
            <person name="Hasebe M."/>
            <person name="Lucas S."/>
            <person name="Mishler D.B."/>
            <person name="Reski R."/>
            <person name="Grigoriev I."/>
            <person name="Quatrano R.S."/>
            <person name="Boore J.L."/>
        </authorList>
    </citation>
    <scope>NUCLEOTIDE SEQUENCE [LARGE SCALE GENOMIC DNA]</scope>
    <source>
        <strain evidence="9 10">cv. Gransden 2004</strain>
    </source>
</reference>